<feature type="transmembrane region" description="Helical" evidence="1">
    <location>
        <begin position="31"/>
        <end position="48"/>
    </location>
</feature>
<sequence length="349" mass="38658">MIIGGVLAFLSLVLVLPMLLSNVGGQGFLAGFLTSLIPLAIVLTAVYFMDRWEPEPRKLLVFALLWGATVAVATTTIIQPFFLTLAPPGSSKTDLLNFLATVEAPIVEEFSKSLGLLLLALLARKYFDGPVDGLVYAFTIAAGFAFTENILYFGRTLVEEEGAGTSFWTIVFLRGILSPFAHALFTGTTGLLMGFAARRWNRGLTVAAFFVGLLPAMFLHNRWNSMGADFLWLYIVVQMPIFFLAVLGFVFLRIAEAKLTRARLGEYAAAGWLTWQEVTLFATGAGRRFAKRWAAQYGRQKVMTDLIRTATALAYTRQRILSGRDLIRLQEDEHRLLERLGQLRATVTA</sequence>
<keyword evidence="2" id="KW-0645">Protease</keyword>
<evidence type="ECO:0000313" key="3">
    <source>
        <dbReference type="Proteomes" id="UP001232725"/>
    </source>
</evidence>
<feature type="transmembrane region" description="Helical" evidence="1">
    <location>
        <begin position="166"/>
        <end position="193"/>
    </location>
</feature>
<accession>A0ABT9IKD8</accession>
<keyword evidence="2" id="KW-0378">Hydrolase</keyword>
<feature type="transmembrane region" description="Helical" evidence="1">
    <location>
        <begin position="102"/>
        <end position="122"/>
    </location>
</feature>
<keyword evidence="1" id="KW-1133">Transmembrane helix</keyword>
<gene>
    <name evidence="2" type="ORF">Q9R02_02660</name>
</gene>
<keyword evidence="1" id="KW-0812">Transmembrane</keyword>
<keyword evidence="1" id="KW-0472">Membrane</keyword>
<protein>
    <submittedName>
        <fullName evidence="2">PrsW family intramembrane metalloprotease</fullName>
    </submittedName>
</protein>
<evidence type="ECO:0000313" key="2">
    <source>
        <dbReference type="EMBL" id="MDP5226050.1"/>
    </source>
</evidence>
<feature type="transmembrane region" description="Helical" evidence="1">
    <location>
        <begin position="134"/>
        <end position="154"/>
    </location>
</feature>
<evidence type="ECO:0000256" key="1">
    <source>
        <dbReference type="SAM" id="Phobius"/>
    </source>
</evidence>
<feature type="transmembrane region" description="Helical" evidence="1">
    <location>
        <begin position="231"/>
        <end position="254"/>
    </location>
</feature>
<dbReference type="InterPro" id="IPR026898">
    <property type="entry name" value="PrsW"/>
</dbReference>
<dbReference type="PANTHER" id="PTHR36844">
    <property type="entry name" value="PROTEASE PRSW"/>
    <property type="match status" value="1"/>
</dbReference>
<keyword evidence="3" id="KW-1185">Reference proteome</keyword>
<reference evidence="2 3" key="1">
    <citation type="submission" date="2023-08" db="EMBL/GenBank/DDBJ databases">
        <title>Arthrobacter horti sp. nov., isolated from forest soil.</title>
        <authorList>
            <person name="Park M."/>
        </authorList>
    </citation>
    <scope>NUCLEOTIDE SEQUENCE [LARGE SCALE GENOMIC DNA]</scope>
    <source>
        <strain evidence="2 3">YJM1</strain>
    </source>
</reference>
<dbReference type="PANTHER" id="PTHR36844:SF1">
    <property type="entry name" value="PROTEASE PRSW"/>
    <property type="match status" value="1"/>
</dbReference>
<organism evidence="2 3">
    <name type="scientific">Arthrobacter horti</name>
    <dbReference type="NCBI Taxonomy" id="3068273"/>
    <lineage>
        <taxon>Bacteria</taxon>
        <taxon>Bacillati</taxon>
        <taxon>Actinomycetota</taxon>
        <taxon>Actinomycetes</taxon>
        <taxon>Micrococcales</taxon>
        <taxon>Micrococcaceae</taxon>
        <taxon>Arthrobacter</taxon>
    </lineage>
</organism>
<name>A0ABT9IKD8_9MICC</name>
<dbReference type="Proteomes" id="UP001232725">
    <property type="component" value="Unassembled WGS sequence"/>
</dbReference>
<dbReference type="GO" id="GO:0008237">
    <property type="term" value="F:metallopeptidase activity"/>
    <property type="evidence" value="ECO:0007669"/>
    <property type="project" value="UniProtKB-KW"/>
</dbReference>
<feature type="transmembrane region" description="Helical" evidence="1">
    <location>
        <begin position="60"/>
        <end position="82"/>
    </location>
</feature>
<keyword evidence="2" id="KW-0482">Metalloprotease</keyword>
<dbReference type="Pfam" id="PF13367">
    <property type="entry name" value="PrsW-protease"/>
    <property type="match status" value="1"/>
</dbReference>
<comment type="caution">
    <text evidence="2">The sequence shown here is derived from an EMBL/GenBank/DDBJ whole genome shotgun (WGS) entry which is preliminary data.</text>
</comment>
<dbReference type="EMBL" id="JAVALS010000001">
    <property type="protein sequence ID" value="MDP5226050.1"/>
    <property type="molecule type" value="Genomic_DNA"/>
</dbReference>
<feature type="transmembrane region" description="Helical" evidence="1">
    <location>
        <begin position="200"/>
        <end position="219"/>
    </location>
</feature>
<proteinExistence type="predicted"/>